<reference evidence="8" key="1">
    <citation type="submission" date="2025-08" db="UniProtKB">
        <authorList>
            <consortium name="Ensembl"/>
        </authorList>
    </citation>
    <scope>IDENTIFICATION</scope>
</reference>
<sequence>MKVNSSSRSVAVIMSVSLFVLSVSLEAAVMKLDPEDGEQIMEYFKTHALLSREKALLQASVREQKKLLVENAKLKKDIEQLKTQLQEKQRRRADSLLYNFQTQCLLSPKRSRRSVFSPFRAGVPMSLVEVALLCWAMRRGERKGVSTAPSTSDLLSLGAESRVDVSRLDLRVGRILSVRHHPLAEAMFVQEVDVGENGPRTVVSKKSPLSVSLQLQGSLAVLLCNVKACKLKGVVSQARLLCCCTSDDCIEPLFPPTGSAPGDRVTFLNYPGEPDRELQSKQKVWELLQPDLQVDGRGVANYKGCSFEVKGKGLCRAPSLTNCIIR</sequence>
<dbReference type="Gene3D" id="2.40.50.140">
    <property type="entry name" value="Nucleic acid-binding proteins"/>
    <property type="match status" value="1"/>
</dbReference>
<accession>A0A3Q0T2C0</accession>
<keyword evidence="3" id="KW-0648">Protein biosynthesis</keyword>
<protein>
    <submittedName>
        <fullName evidence="8">Aminoacyl tRNA synthetase complex interacting multifunctional protein 1b</fullName>
    </submittedName>
</protein>
<keyword evidence="1 4" id="KW-0820">tRNA-binding</keyword>
<evidence type="ECO:0000256" key="1">
    <source>
        <dbReference type="ARBA" id="ARBA00022555"/>
    </source>
</evidence>
<dbReference type="GeneTree" id="ENSGT00940000154950"/>
<keyword evidence="9" id="KW-1185">Reference proteome</keyword>
<evidence type="ECO:0000259" key="7">
    <source>
        <dbReference type="PROSITE" id="PS50886"/>
    </source>
</evidence>
<dbReference type="PROSITE" id="PS50886">
    <property type="entry name" value="TRBD"/>
    <property type="match status" value="1"/>
</dbReference>
<dbReference type="InterPro" id="IPR051270">
    <property type="entry name" value="Tyrosine-tRNA_ligase_regulator"/>
</dbReference>
<evidence type="ECO:0000256" key="2">
    <source>
        <dbReference type="ARBA" id="ARBA00022884"/>
    </source>
</evidence>
<dbReference type="SUPFAM" id="SSF50249">
    <property type="entry name" value="Nucleic acid-binding proteins"/>
    <property type="match status" value="1"/>
</dbReference>
<dbReference type="PANTHER" id="PTHR11586:SF42">
    <property type="entry name" value="AMINOACYL TRNA SYNTHASE COMPLEX-INTERACTING MULTIFUNCTIONAL PROTEIN 1"/>
    <property type="match status" value="1"/>
</dbReference>
<evidence type="ECO:0000256" key="4">
    <source>
        <dbReference type="PROSITE-ProRule" id="PRU00209"/>
    </source>
</evidence>
<name>A0A3Q0T2C0_AMPCI</name>
<dbReference type="AlphaFoldDB" id="A0A3Q0T2C0"/>
<evidence type="ECO:0000256" key="5">
    <source>
        <dbReference type="SAM" id="Coils"/>
    </source>
</evidence>
<evidence type="ECO:0000313" key="8">
    <source>
        <dbReference type="Ensembl" id="ENSACIP00000030198.1"/>
    </source>
</evidence>
<evidence type="ECO:0000313" key="9">
    <source>
        <dbReference type="Proteomes" id="UP000261340"/>
    </source>
</evidence>
<evidence type="ECO:0000256" key="6">
    <source>
        <dbReference type="SAM" id="SignalP"/>
    </source>
</evidence>
<organism evidence="8 9">
    <name type="scientific">Amphilophus citrinellus</name>
    <name type="common">Midas cichlid</name>
    <name type="synonym">Cichlasoma citrinellum</name>
    <dbReference type="NCBI Taxonomy" id="61819"/>
    <lineage>
        <taxon>Eukaryota</taxon>
        <taxon>Metazoa</taxon>
        <taxon>Chordata</taxon>
        <taxon>Craniata</taxon>
        <taxon>Vertebrata</taxon>
        <taxon>Euteleostomi</taxon>
        <taxon>Actinopterygii</taxon>
        <taxon>Neopterygii</taxon>
        <taxon>Teleostei</taxon>
        <taxon>Neoteleostei</taxon>
        <taxon>Acanthomorphata</taxon>
        <taxon>Ovalentaria</taxon>
        <taxon>Cichlomorphae</taxon>
        <taxon>Cichliformes</taxon>
        <taxon>Cichlidae</taxon>
        <taxon>New World cichlids</taxon>
        <taxon>Cichlasomatinae</taxon>
        <taxon>Heroini</taxon>
        <taxon>Amphilophus</taxon>
    </lineage>
</organism>
<dbReference type="Proteomes" id="UP000261340">
    <property type="component" value="Unplaced"/>
</dbReference>
<dbReference type="GO" id="GO:0006412">
    <property type="term" value="P:translation"/>
    <property type="evidence" value="ECO:0007669"/>
    <property type="project" value="UniProtKB-KW"/>
</dbReference>
<dbReference type="Pfam" id="PF01588">
    <property type="entry name" value="tRNA_bind"/>
    <property type="match status" value="1"/>
</dbReference>
<feature type="chain" id="PRO_5018785535" evidence="6">
    <location>
        <begin position="28"/>
        <end position="326"/>
    </location>
</feature>
<reference evidence="8" key="2">
    <citation type="submission" date="2025-09" db="UniProtKB">
        <authorList>
            <consortium name="Ensembl"/>
        </authorList>
    </citation>
    <scope>IDENTIFICATION</scope>
</reference>
<proteinExistence type="predicted"/>
<dbReference type="InterPro" id="IPR002547">
    <property type="entry name" value="tRNA-bd_dom"/>
</dbReference>
<feature type="domain" description="TRNA-binding" evidence="7">
    <location>
        <begin position="164"/>
        <end position="266"/>
    </location>
</feature>
<keyword evidence="6" id="KW-0732">Signal</keyword>
<keyword evidence="2 4" id="KW-0694">RNA-binding</keyword>
<feature type="coiled-coil region" evidence="5">
    <location>
        <begin position="64"/>
        <end position="91"/>
    </location>
</feature>
<dbReference type="PANTHER" id="PTHR11586">
    <property type="entry name" value="TRNA-AMINOACYLATION COFACTOR ARC1 FAMILY MEMBER"/>
    <property type="match status" value="1"/>
</dbReference>
<dbReference type="GO" id="GO:0000049">
    <property type="term" value="F:tRNA binding"/>
    <property type="evidence" value="ECO:0007669"/>
    <property type="project" value="UniProtKB-UniRule"/>
</dbReference>
<dbReference type="Ensembl" id="ENSACIT00000030990.1">
    <property type="protein sequence ID" value="ENSACIP00000030198.1"/>
    <property type="gene ID" value="ENSACIG00000023333.1"/>
</dbReference>
<evidence type="ECO:0000256" key="3">
    <source>
        <dbReference type="ARBA" id="ARBA00022917"/>
    </source>
</evidence>
<dbReference type="InterPro" id="IPR012340">
    <property type="entry name" value="NA-bd_OB-fold"/>
</dbReference>
<feature type="signal peptide" evidence="6">
    <location>
        <begin position="1"/>
        <end position="27"/>
    </location>
</feature>
<keyword evidence="5" id="KW-0175">Coiled coil</keyword>